<proteinExistence type="predicted"/>
<protein>
    <submittedName>
        <fullName evidence="1">Uncharacterized protein</fullName>
    </submittedName>
</protein>
<dbReference type="AlphaFoldDB" id="A0A8J8SFY4"/>
<evidence type="ECO:0000313" key="2">
    <source>
        <dbReference type="Proteomes" id="UP000683246"/>
    </source>
</evidence>
<reference evidence="1" key="1">
    <citation type="submission" date="2020-07" db="EMBL/GenBank/DDBJ databases">
        <title>Vallitalea pronyensis genome.</title>
        <authorList>
            <person name="Postec A."/>
        </authorList>
    </citation>
    <scope>NUCLEOTIDE SEQUENCE</scope>
    <source>
        <strain evidence="1">FatNI3</strain>
    </source>
</reference>
<gene>
    <name evidence="1" type="ORF">HZI73_06995</name>
</gene>
<sequence>MHLIRLLITGIEILERGRIKTYRKTEKDLLMAIRLGKYSYKDIYKMVDEYEVKFREAARKTKLPDNPDESKAEKLLIDMYSMYY</sequence>
<accession>A0A8J8SFY4</accession>
<dbReference type="KEGG" id="vpy:HZI73_06995"/>
<dbReference type="Proteomes" id="UP000683246">
    <property type="component" value="Chromosome"/>
</dbReference>
<keyword evidence="2" id="KW-1185">Reference proteome</keyword>
<evidence type="ECO:0000313" key="1">
    <source>
        <dbReference type="EMBL" id="QUI22061.1"/>
    </source>
</evidence>
<name>A0A8J8SFY4_9FIRM</name>
<dbReference type="EMBL" id="CP058649">
    <property type="protein sequence ID" value="QUI22061.1"/>
    <property type="molecule type" value="Genomic_DNA"/>
</dbReference>
<organism evidence="1 2">
    <name type="scientific">Vallitalea pronyensis</name>
    <dbReference type="NCBI Taxonomy" id="1348613"/>
    <lineage>
        <taxon>Bacteria</taxon>
        <taxon>Bacillati</taxon>
        <taxon>Bacillota</taxon>
        <taxon>Clostridia</taxon>
        <taxon>Lachnospirales</taxon>
        <taxon>Vallitaleaceae</taxon>
        <taxon>Vallitalea</taxon>
    </lineage>
</organism>
<dbReference type="RefSeq" id="WP_212697537.1">
    <property type="nucleotide sequence ID" value="NZ_CP058649.1"/>
</dbReference>